<comment type="caution">
    <text evidence="7">The sequence shown here is derived from an EMBL/GenBank/DDBJ whole genome shotgun (WGS) entry which is preliminary data.</text>
</comment>
<dbReference type="InterPro" id="IPR023296">
    <property type="entry name" value="Glyco_hydro_beta-prop_sf"/>
</dbReference>
<accession>A0A9P6DGM3</accession>
<dbReference type="Pfam" id="PF17851">
    <property type="entry name" value="GH43_C2"/>
    <property type="match status" value="1"/>
</dbReference>
<dbReference type="GO" id="GO:0004553">
    <property type="term" value="F:hydrolase activity, hydrolyzing O-glycosyl compounds"/>
    <property type="evidence" value="ECO:0007669"/>
    <property type="project" value="InterPro"/>
</dbReference>
<evidence type="ECO:0000256" key="1">
    <source>
        <dbReference type="ARBA" id="ARBA00009865"/>
    </source>
</evidence>
<keyword evidence="3" id="KW-0326">Glycosidase</keyword>
<evidence type="ECO:0000256" key="2">
    <source>
        <dbReference type="ARBA" id="ARBA00022801"/>
    </source>
</evidence>
<dbReference type="InterPro" id="IPR006710">
    <property type="entry name" value="Glyco_hydro_43"/>
</dbReference>
<comment type="similarity">
    <text evidence="1">Belongs to the glycosyl hydrolase 43 family.</text>
</comment>
<evidence type="ECO:0000256" key="5">
    <source>
        <dbReference type="PIRSR" id="PIRSR606710-2"/>
    </source>
</evidence>
<dbReference type="CDD" id="cd18617">
    <property type="entry name" value="GH43_XynB-like"/>
    <property type="match status" value="1"/>
</dbReference>
<dbReference type="SUPFAM" id="SSF49899">
    <property type="entry name" value="Concanavalin A-like lectins/glucanases"/>
    <property type="match status" value="1"/>
</dbReference>
<proteinExistence type="inferred from homology"/>
<dbReference type="Pfam" id="PF04616">
    <property type="entry name" value="Glyco_hydro_43"/>
    <property type="match status" value="1"/>
</dbReference>
<evidence type="ECO:0000313" key="8">
    <source>
        <dbReference type="Proteomes" id="UP000807025"/>
    </source>
</evidence>
<dbReference type="Gene3D" id="2.60.120.200">
    <property type="match status" value="1"/>
</dbReference>
<feature type="domain" description="Beta-xylosidase C-terminal Concanavalin A-like" evidence="6">
    <location>
        <begin position="415"/>
        <end position="626"/>
    </location>
</feature>
<name>A0A9P6DGM3_PLEER</name>
<dbReference type="InterPro" id="IPR041542">
    <property type="entry name" value="GH43_C2"/>
</dbReference>
<evidence type="ECO:0000256" key="4">
    <source>
        <dbReference type="PIRSR" id="PIRSR606710-1"/>
    </source>
</evidence>
<evidence type="ECO:0000259" key="6">
    <source>
        <dbReference type="Pfam" id="PF17851"/>
    </source>
</evidence>
<feature type="active site" description="Proton donor" evidence="4">
    <location>
        <position position="271"/>
    </location>
</feature>
<feature type="site" description="Important for catalytic activity, responsible for pKa modulation of the active site Glu and correct orientation of both the proton donor and substrate" evidence="5">
    <location>
        <position position="210"/>
    </location>
</feature>
<dbReference type="InterPro" id="IPR013320">
    <property type="entry name" value="ConA-like_dom_sf"/>
</dbReference>
<dbReference type="InterPro" id="IPR051795">
    <property type="entry name" value="Glycosyl_Hydrlase_43"/>
</dbReference>
<sequence>MHNAGASKAHISLPCSITKNQLRSAVVGTLPLPLIGGSRLKVVSRHEAAESGPSGGATWSTTHHALVSCLLCALCMLTKHALGNSNPILPGWNPDPTILRVGDDYFISTSTFEYFPGHPIYHSKNLVDWTLVGHALNRPSQLHLFGTPSDAGLWAPGLRHHAGVFYLTSTARHVYSSELRLFPRSFYVTTRDIFSNNWSDPVYFDALGYDADLFWDINGDVYNTWSGINNAADKIYGIWQNKIDLSTGNSLTEAKLIFNGTLPDDSAARPEGPHIYHINGTYYLLIAEGGTGVHHRATIQRGPSPSGPWENNPNNPILFNGADLNNSVQNTGHADIVEGADGRWWGVALGVRPQNGNMSHIQLGRETFLFPVTWENGWPVFNNGKPITEELDVHGMPQTDRPKAGFVHTFTPTHSQSLDPTFYFLRTPYKPFHSLSARPGFLRLFANSYAPGDRDSPAMILRKQSSYSEEFEVQMDFTPGTALNEAGVTVFYGDLLHSEMAVVGGGGATGSGRRIIVRTAVQAEQVGPWALTTTNATIVTTEYFSLQTKDAPVKLKVLTSPTSYIFGYSESNSSRSSSSFSFIKAFDASTLSLPTAGGFFFKGTSLGIYNTGNGKPSLAPADFSYWYQIPVVN</sequence>
<gene>
    <name evidence="7" type="ORF">BDN71DRAFT_1445552</name>
</gene>
<dbReference type="SUPFAM" id="SSF75005">
    <property type="entry name" value="Arabinanase/levansucrase/invertase"/>
    <property type="match status" value="1"/>
</dbReference>
<evidence type="ECO:0000313" key="7">
    <source>
        <dbReference type="EMBL" id="KAF9496884.1"/>
    </source>
</evidence>
<dbReference type="Proteomes" id="UP000807025">
    <property type="component" value="Unassembled WGS sequence"/>
</dbReference>
<reference evidence="7" key="1">
    <citation type="submission" date="2020-11" db="EMBL/GenBank/DDBJ databases">
        <authorList>
            <consortium name="DOE Joint Genome Institute"/>
            <person name="Ahrendt S."/>
            <person name="Riley R."/>
            <person name="Andreopoulos W."/>
            <person name="Labutti K."/>
            <person name="Pangilinan J."/>
            <person name="Ruiz-Duenas F.J."/>
            <person name="Barrasa J.M."/>
            <person name="Sanchez-Garcia M."/>
            <person name="Camarero S."/>
            <person name="Miyauchi S."/>
            <person name="Serrano A."/>
            <person name="Linde D."/>
            <person name="Babiker R."/>
            <person name="Drula E."/>
            <person name="Ayuso-Fernandez I."/>
            <person name="Pacheco R."/>
            <person name="Padilla G."/>
            <person name="Ferreira P."/>
            <person name="Barriuso J."/>
            <person name="Kellner H."/>
            <person name="Castanera R."/>
            <person name="Alfaro M."/>
            <person name="Ramirez L."/>
            <person name="Pisabarro A.G."/>
            <person name="Kuo A."/>
            <person name="Tritt A."/>
            <person name="Lipzen A."/>
            <person name="He G."/>
            <person name="Yan M."/>
            <person name="Ng V."/>
            <person name="Cullen D."/>
            <person name="Martin F."/>
            <person name="Rosso M.-N."/>
            <person name="Henrissat B."/>
            <person name="Hibbett D."/>
            <person name="Martinez A.T."/>
            <person name="Grigoriev I.V."/>
        </authorList>
    </citation>
    <scope>NUCLEOTIDE SEQUENCE</scope>
    <source>
        <strain evidence="7">ATCC 90797</strain>
    </source>
</reference>
<evidence type="ECO:0000256" key="3">
    <source>
        <dbReference type="ARBA" id="ARBA00023295"/>
    </source>
</evidence>
<dbReference type="PANTHER" id="PTHR42812">
    <property type="entry name" value="BETA-XYLOSIDASE"/>
    <property type="match status" value="1"/>
</dbReference>
<dbReference type="GO" id="GO:0005975">
    <property type="term" value="P:carbohydrate metabolic process"/>
    <property type="evidence" value="ECO:0007669"/>
    <property type="project" value="InterPro"/>
</dbReference>
<keyword evidence="8" id="KW-1185">Reference proteome</keyword>
<feature type="active site" description="Proton acceptor" evidence="4">
    <location>
        <position position="95"/>
    </location>
</feature>
<dbReference type="AlphaFoldDB" id="A0A9P6DGM3"/>
<dbReference type="OrthoDB" id="2139957at2759"/>
<protein>
    <recommendedName>
        <fullName evidence="6">Beta-xylosidase C-terminal Concanavalin A-like domain-containing protein</fullName>
    </recommendedName>
</protein>
<organism evidence="7 8">
    <name type="scientific">Pleurotus eryngii</name>
    <name type="common">Boletus of the steppes</name>
    <dbReference type="NCBI Taxonomy" id="5323"/>
    <lineage>
        <taxon>Eukaryota</taxon>
        <taxon>Fungi</taxon>
        <taxon>Dikarya</taxon>
        <taxon>Basidiomycota</taxon>
        <taxon>Agaricomycotina</taxon>
        <taxon>Agaricomycetes</taxon>
        <taxon>Agaricomycetidae</taxon>
        <taxon>Agaricales</taxon>
        <taxon>Pleurotineae</taxon>
        <taxon>Pleurotaceae</taxon>
        <taxon>Pleurotus</taxon>
    </lineage>
</organism>
<keyword evidence="2" id="KW-0378">Hydrolase</keyword>
<dbReference type="PANTHER" id="PTHR42812:SF16">
    <property type="entry name" value="HYDROLASE, PUTATIVE (AFU_ORTHOLOGUE AFUA_7G06110)-RELATED"/>
    <property type="match status" value="1"/>
</dbReference>
<dbReference type="Gene3D" id="2.115.10.20">
    <property type="entry name" value="Glycosyl hydrolase domain, family 43"/>
    <property type="match status" value="1"/>
</dbReference>
<dbReference type="EMBL" id="MU154548">
    <property type="protein sequence ID" value="KAF9496884.1"/>
    <property type="molecule type" value="Genomic_DNA"/>
</dbReference>